<accession>A0A316ABU7</accession>
<dbReference type="InterPro" id="IPR007037">
    <property type="entry name" value="SIP_rossman_dom"/>
</dbReference>
<evidence type="ECO:0000259" key="1">
    <source>
        <dbReference type="PROSITE" id="PS51384"/>
    </source>
</evidence>
<sequence length="239" mass="26482">MAVSFQRTVMRAIGAREQRVTVTAAHDVLDGYRRVSFSAPEVMASLDIYPTAWVRLWVPSLTDPRVLKQRGFTLVNPDPKAGTFDLEFVIHHPTGPEASWALAAEPGEEVEIAVTPTAWSPDPEVSRYALVGDASCIPAFVSILGALPPGAEATVLFAGTPELAQLVRRTDRPVDLQVFPSGTEQVTALRQLDPDGLVVWCAGERRDVAAVRDLVRRDWAMPRHRRHTRFYWMADKPFG</sequence>
<dbReference type="Pfam" id="PF08021">
    <property type="entry name" value="FAD_binding_9"/>
    <property type="match status" value="1"/>
</dbReference>
<gene>
    <name evidence="2" type="ORF">BXY45_10740</name>
</gene>
<dbReference type="InterPro" id="IPR017927">
    <property type="entry name" value="FAD-bd_FR_type"/>
</dbReference>
<name>A0A316ABU7_9ACTN</name>
<dbReference type="Gene3D" id="2.40.30.10">
    <property type="entry name" value="Translation factors"/>
    <property type="match status" value="1"/>
</dbReference>
<dbReference type="GO" id="GO:0016491">
    <property type="term" value="F:oxidoreductase activity"/>
    <property type="evidence" value="ECO:0007669"/>
    <property type="project" value="InterPro"/>
</dbReference>
<dbReference type="CDD" id="cd06193">
    <property type="entry name" value="siderophore_interacting"/>
    <property type="match status" value="1"/>
</dbReference>
<dbReference type="RefSeq" id="WP_109773676.1">
    <property type="nucleotide sequence ID" value="NZ_QGDQ01000007.1"/>
</dbReference>
<feature type="domain" description="FAD-binding FR-type" evidence="1">
    <location>
        <begin position="15"/>
        <end position="123"/>
    </location>
</feature>
<keyword evidence="3" id="KW-1185">Reference proteome</keyword>
<dbReference type="PANTHER" id="PTHR30157">
    <property type="entry name" value="FERRIC REDUCTASE, NADPH-DEPENDENT"/>
    <property type="match status" value="1"/>
</dbReference>
<dbReference type="InterPro" id="IPR039374">
    <property type="entry name" value="SIP_fam"/>
</dbReference>
<dbReference type="InterPro" id="IPR017938">
    <property type="entry name" value="Riboflavin_synthase-like_b-brl"/>
</dbReference>
<dbReference type="EMBL" id="QGDQ01000007">
    <property type="protein sequence ID" value="PWJ54344.1"/>
    <property type="molecule type" value="Genomic_DNA"/>
</dbReference>
<protein>
    <submittedName>
        <fullName evidence="2">NADPH-dependent ferric siderophore reductase</fullName>
    </submittedName>
</protein>
<dbReference type="SUPFAM" id="SSF63380">
    <property type="entry name" value="Riboflavin synthase domain-like"/>
    <property type="match status" value="1"/>
</dbReference>
<evidence type="ECO:0000313" key="3">
    <source>
        <dbReference type="Proteomes" id="UP000245469"/>
    </source>
</evidence>
<proteinExistence type="predicted"/>
<dbReference type="Proteomes" id="UP000245469">
    <property type="component" value="Unassembled WGS sequence"/>
</dbReference>
<dbReference type="Pfam" id="PF04954">
    <property type="entry name" value="SIP"/>
    <property type="match status" value="1"/>
</dbReference>
<dbReference type="PANTHER" id="PTHR30157:SF0">
    <property type="entry name" value="NADPH-DEPENDENT FERRIC-CHELATE REDUCTASE"/>
    <property type="match status" value="1"/>
</dbReference>
<organism evidence="2 3">
    <name type="scientific">Quadrisphaera granulorum</name>
    <dbReference type="NCBI Taxonomy" id="317664"/>
    <lineage>
        <taxon>Bacteria</taxon>
        <taxon>Bacillati</taxon>
        <taxon>Actinomycetota</taxon>
        <taxon>Actinomycetes</taxon>
        <taxon>Kineosporiales</taxon>
        <taxon>Kineosporiaceae</taxon>
        <taxon>Quadrisphaera</taxon>
    </lineage>
</organism>
<dbReference type="AlphaFoldDB" id="A0A316ABU7"/>
<comment type="caution">
    <text evidence="2">The sequence shown here is derived from an EMBL/GenBank/DDBJ whole genome shotgun (WGS) entry which is preliminary data.</text>
</comment>
<reference evidence="2 3" key="1">
    <citation type="submission" date="2018-03" db="EMBL/GenBank/DDBJ databases">
        <title>Genomic Encyclopedia of Archaeal and Bacterial Type Strains, Phase II (KMG-II): from individual species to whole genera.</title>
        <authorList>
            <person name="Goeker M."/>
        </authorList>
    </citation>
    <scope>NUCLEOTIDE SEQUENCE [LARGE SCALE GENOMIC DNA]</scope>
    <source>
        <strain evidence="2 3">DSM 44889</strain>
    </source>
</reference>
<dbReference type="InterPro" id="IPR013113">
    <property type="entry name" value="SIP_FAD-bd"/>
</dbReference>
<dbReference type="InterPro" id="IPR039261">
    <property type="entry name" value="FNR_nucleotide-bd"/>
</dbReference>
<dbReference type="Gene3D" id="3.40.50.80">
    <property type="entry name" value="Nucleotide-binding domain of ferredoxin-NADP reductase (FNR) module"/>
    <property type="match status" value="1"/>
</dbReference>
<dbReference type="OrthoDB" id="9814826at2"/>
<dbReference type="PROSITE" id="PS51384">
    <property type="entry name" value="FAD_FR"/>
    <property type="match status" value="1"/>
</dbReference>
<evidence type="ECO:0000313" key="2">
    <source>
        <dbReference type="EMBL" id="PWJ54344.1"/>
    </source>
</evidence>